<evidence type="ECO:0000256" key="2">
    <source>
        <dbReference type="ARBA" id="ARBA00005581"/>
    </source>
</evidence>
<dbReference type="Pfam" id="PF05938">
    <property type="entry name" value="Self-incomp_S1"/>
    <property type="match status" value="1"/>
</dbReference>
<name>A0ABM0U5Z6_CAMSA</name>
<evidence type="ECO:0000256" key="3">
    <source>
        <dbReference type="ARBA" id="ARBA00022471"/>
    </source>
</evidence>
<evidence type="ECO:0000256" key="1">
    <source>
        <dbReference type="ARBA" id="ARBA00004613"/>
    </source>
</evidence>
<evidence type="ECO:0000256" key="4">
    <source>
        <dbReference type="ARBA" id="ARBA00022525"/>
    </source>
</evidence>
<evidence type="ECO:0000256" key="5">
    <source>
        <dbReference type="ARBA" id="ARBA00022729"/>
    </source>
</evidence>
<evidence type="ECO:0000256" key="6">
    <source>
        <dbReference type="RuleBase" id="RU367044"/>
    </source>
</evidence>
<feature type="signal peptide" evidence="6">
    <location>
        <begin position="1"/>
        <end position="20"/>
    </location>
</feature>
<accession>A0ABM0U5Z6</accession>
<dbReference type="Proteomes" id="UP000694864">
    <property type="component" value="Chromosome 10"/>
</dbReference>
<keyword evidence="7" id="KW-1185">Reference proteome</keyword>
<dbReference type="PANTHER" id="PTHR31232:SF135">
    <property type="entry name" value="S-PROTEIN HOMOLOG 9"/>
    <property type="match status" value="1"/>
</dbReference>
<comment type="similarity">
    <text evidence="2 6">Belongs to the plant self-incompatibility (S1) protein family.</text>
</comment>
<keyword evidence="4 6" id="KW-0964">Secreted</keyword>
<evidence type="ECO:0000313" key="7">
    <source>
        <dbReference type="Proteomes" id="UP000694864"/>
    </source>
</evidence>
<dbReference type="PANTHER" id="PTHR31232">
    <property type="match status" value="1"/>
</dbReference>
<comment type="subcellular location">
    <subcellularLocation>
        <location evidence="1 6">Secreted</location>
    </subcellularLocation>
</comment>
<dbReference type="InterPro" id="IPR010264">
    <property type="entry name" value="Self-incomp_S1"/>
</dbReference>
<feature type="chain" id="PRO_5044980042" description="S-protein homolog" evidence="6">
    <location>
        <begin position="21"/>
        <end position="132"/>
    </location>
</feature>
<reference evidence="8" key="2">
    <citation type="submission" date="2025-08" db="UniProtKB">
        <authorList>
            <consortium name="RefSeq"/>
        </authorList>
    </citation>
    <scope>IDENTIFICATION</scope>
    <source>
        <tissue evidence="8">Leaf</tissue>
    </source>
</reference>
<dbReference type="RefSeq" id="XP_010436364.1">
    <property type="nucleotide sequence ID" value="XM_010438062.1"/>
</dbReference>
<sequence length="132" mass="15326">MNSFLCFLLIIALCLGSSNAVWEKNTVHFKNSLGPQNILKIHCVSNEDNLGFHYLSPGQTYDFSFHDSALKTKFNCDLWQGPDFRFHASFTAYEGKVIIVRYGRNVFWDAREEGIYRAEDKETPKLMYSWTI</sequence>
<evidence type="ECO:0000313" key="8">
    <source>
        <dbReference type="RefSeq" id="XP_010436364.1"/>
    </source>
</evidence>
<gene>
    <name evidence="8" type="primary">LOC104720091</name>
</gene>
<dbReference type="GeneID" id="104720091"/>
<proteinExistence type="inferred from homology"/>
<keyword evidence="5 6" id="KW-0732">Signal</keyword>
<keyword evidence="3 6" id="KW-0713">Self-incompatibility</keyword>
<organism evidence="7 8">
    <name type="scientific">Camelina sativa</name>
    <name type="common">False flax</name>
    <name type="synonym">Myagrum sativum</name>
    <dbReference type="NCBI Taxonomy" id="90675"/>
    <lineage>
        <taxon>Eukaryota</taxon>
        <taxon>Viridiplantae</taxon>
        <taxon>Streptophyta</taxon>
        <taxon>Embryophyta</taxon>
        <taxon>Tracheophyta</taxon>
        <taxon>Spermatophyta</taxon>
        <taxon>Magnoliopsida</taxon>
        <taxon>eudicotyledons</taxon>
        <taxon>Gunneridae</taxon>
        <taxon>Pentapetalae</taxon>
        <taxon>rosids</taxon>
        <taxon>malvids</taxon>
        <taxon>Brassicales</taxon>
        <taxon>Brassicaceae</taxon>
        <taxon>Camelineae</taxon>
        <taxon>Camelina</taxon>
    </lineage>
</organism>
<protein>
    <recommendedName>
        <fullName evidence="6">S-protein homolog</fullName>
    </recommendedName>
</protein>
<reference evidence="7" key="1">
    <citation type="journal article" date="2014" name="Nat. Commun.">
        <title>The emerging biofuel crop Camelina sativa retains a highly undifferentiated hexaploid genome structure.</title>
        <authorList>
            <person name="Kagale S."/>
            <person name="Koh C."/>
            <person name="Nixon J."/>
            <person name="Bollina V."/>
            <person name="Clarke W.E."/>
            <person name="Tuteja R."/>
            <person name="Spillane C."/>
            <person name="Robinson S.J."/>
            <person name="Links M.G."/>
            <person name="Clarke C."/>
            <person name="Higgins E.E."/>
            <person name="Huebert T."/>
            <person name="Sharpe A.G."/>
            <person name="Parkin I.A."/>
        </authorList>
    </citation>
    <scope>NUCLEOTIDE SEQUENCE [LARGE SCALE GENOMIC DNA]</scope>
    <source>
        <strain evidence="7">cv. DH55</strain>
    </source>
</reference>